<keyword evidence="2" id="KW-1185">Reference proteome</keyword>
<reference evidence="1 2" key="1">
    <citation type="journal article" date="2015" name="Genome Biol.">
        <title>Comparative genomics of Steinernema reveals deeply conserved gene regulatory networks.</title>
        <authorList>
            <person name="Dillman A.R."/>
            <person name="Macchietto M."/>
            <person name="Porter C.F."/>
            <person name="Rogers A."/>
            <person name="Williams B."/>
            <person name="Antoshechkin I."/>
            <person name="Lee M.M."/>
            <person name="Goodwin Z."/>
            <person name="Lu X."/>
            <person name="Lewis E.E."/>
            <person name="Goodrich-Blair H."/>
            <person name="Stock S.P."/>
            <person name="Adams B.J."/>
            <person name="Sternberg P.W."/>
            <person name="Mortazavi A."/>
        </authorList>
    </citation>
    <scope>NUCLEOTIDE SEQUENCE [LARGE SCALE GENOMIC DNA]</scope>
    <source>
        <strain evidence="1 2">ALL</strain>
    </source>
</reference>
<evidence type="ECO:0000313" key="1">
    <source>
        <dbReference type="EMBL" id="TMS35737.1"/>
    </source>
</evidence>
<organism evidence="1 2">
    <name type="scientific">Steinernema carpocapsae</name>
    <name type="common">Entomopathogenic nematode</name>
    <dbReference type="NCBI Taxonomy" id="34508"/>
    <lineage>
        <taxon>Eukaryota</taxon>
        <taxon>Metazoa</taxon>
        <taxon>Ecdysozoa</taxon>
        <taxon>Nematoda</taxon>
        <taxon>Chromadorea</taxon>
        <taxon>Rhabditida</taxon>
        <taxon>Tylenchina</taxon>
        <taxon>Panagrolaimomorpha</taxon>
        <taxon>Strongyloidoidea</taxon>
        <taxon>Steinernematidae</taxon>
        <taxon>Steinernema</taxon>
    </lineage>
</organism>
<dbReference type="EMBL" id="CM016762">
    <property type="protein sequence ID" value="TMS35737.1"/>
    <property type="molecule type" value="Genomic_DNA"/>
</dbReference>
<dbReference type="EMBL" id="AZBU02000001">
    <property type="protein sequence ID" value="TMS35737.1"/>
    <property type="molecule type" value="Genomic_DNA"/>
</dbReference>
<gene>
    <name evidence="1" type="ORF">L596_003068</name>
</gene>
<reference evidence="1 2" key="2">
    <citation type="journal article" date="2019" name="G3 (Bethesda)">
        <title>Hybrid Assembly of the Genome of the Entomopathogenic Nematode Steinernema carpocapsae Identifies the X-Chromosome.</title>
        <authorList>
            <person name="Serra L."/>
            <person name="Macchietto M."/>
            <person name="Macias-Munoz A."/>
            <person name="McGill C.J."/>
            <person name="Rodriguez I.M."/>
            <person name="Rodriguez B."/>
            <person name="Murad R."/>
            <person name="Mortazavi A."/>
        </authorList>
    </citation>
    <scope>NUCLEOTIDE SEQUENCE [LARGE SCALE GENOMIC DNA]</scope>
    <source>
        <strain evidence="1 2">ALL</strain>
    </source>
</reference>
<comment type="caution">
    <text evidence="1">The sequence shown here is derived from an EMBL/GenBank/DDBJ whole genome shotgun (WGS) entry which is preliminary data.</text>
</comment>
<dbReference type="Proteomes" id="UP000298663">
    <property type="component" value="Chromosome X"/>
</dbReference>
<sequence>MTDGWFELDSQGALVTWEGVCAVRRRKTVTLSKETVHGILTIVVNVPQKIKIISNGYWTCAELTGRTHNGEQFHFHALDHRNAFNVLKTVSTFPLQQLIVRFDPDPLRKQNCDWISQRVASWISMNSATTPDRFDLILDCNMPM</sequence>
<evidence type="ECO:0000313" key="2">
    <source>
        <dbReference type="Proteomes" id="UP000298663"/>
    </source>
</evidence>
<dbReference type="OrthoDB" id="5871586at2759"/>
<dbReference type="AlphaFoldDB" id="A0A4U8UU85"/>
<protein>
    <submittedName>
        <fullName evidence="1">Uncharacterized protein</fullName>
    </submittedName>
</protein>
<proteinExistence type="predicted"/>
<accession>A0A4U8UU85</accession>
<name>A0A4U8UU85_STECR</name>